<dbReference type="Pfam" id="PF02752">
    <property type="entry name" value="Arrestin_C"/>
    <property type="match status" value="1"/>
</dbReference>
<dbReference type="InterPro" id="IPR050357">
    <property type="entry name" value="Arrestin_domain-protein"/>
</dbReference>
<evidence type="ECO:0000256" key="3">
    <source>
        <dbReference type="SAM" id="MobiDB-lite"/>
    </source>
</evidence>
<name>A0A1I8MXA5_MUSDO</name>
<dbReference type="GO" id="GO:0005737">
    <property type="term" value="C:cytoplasm"/>
    <property type="evidence" value="ECO:0007669"/>
    <property type="project" value="TreeGrafter"/>
</dbReference>
<dbReference type="EnsemblMetazoa" id="MDOA009363-RA">
    <property type="protein sequence ID" value="MDOA009363-PA"/>
    <property type="gene ID" value="MDOA009363"/>
</dbReference>
<organism evidence="5">
    <name type="scientific">Musca domestica</name>
    <name type="common">House fly</name>
    <dbReference type="NCBI Taxonomy" id="7370"/>
    <lineage>
        <taxon>Eukaryota</taxon>
        <taxon>Metazoa</taxon>
        <taxon>Ecdysozoa</taxon>
        <taxon>Arthropoda</taxon>
        <taxon>Hexapoda</taxon>
        <taxon>Insecta</taxon>
        <taxon>Pterygota</taxon>
        <taxon>Neoptera</taxon>
        <taxon>Endopterygota</taxon>
        <taxon>Diptera</taxon>
        <taxon>Brachycera</taxon>
        <taxon>Muscomorpha</taxon>
        <taxon>Muscoidea</taxon>
        <taxon>Muscidae</taxon>
        <taxon>Musca</taxon>
    </lineage>
</organism>
<dbReference type="PANTHER" id="PTHR11188:SF167">
    <property type="entry name" value="ARRESTIN C-TERMINAL-LIKE DOMAIN-CONTAINING PROTEIN-RELATED"/>
    <property type="match status" value="1"/>
</dbReference>
<dbReference type="KEGG" id="mde:101897030"/>
<dbReference type="OrthoDB" id="7785529at2759"/>
<evidence type="ECO:0000256" key="2">
    <source>
        <dbReference type="ARBA" id="ARBA00022606"/>
    </source>
</evidence>
<sequence length="524" mass="59572">MPTTCEFELDRLNPIYSSGEYINGRILLRTEKVKRVNAVYVTLEGEAKVQWSISGRESASYCGHQQYLYSRANVFDNSEFAAGLHVYVLTLRIPPDCPSSCKGPYGYIAYNISLVIDKQRTFDEVFRKPICVVQTLDLNFHPEYALPVKAENIKYLCQWPCTSGPLCFSLMLPYAGFVPGQHIKYFLELDNQSPHYDIVGVEASLKQHYVFLARKPMKRNFHTKTLVKSSIDESTLRLTKRLYEGTLYVPNDIPRSTLNLNYIVFIHYMLQVKLKTGAFHYDTDISVPVIIGTEPLRQFREEQQRLQRNANRNCNICTGNNSCQRSDTTASTNSGESGGNLVTSQPTLRLRRELEELLESQEEEVISDTNLKDVLDDEPPSYDSCLPPSFSFATTMGSQAAMEVSEVKRIEQQRINIQLPQFPGYNTFNSHTQSPCYPSDSLLDEEHFYNSCRSLMTDRTGRSLDTLDVLSNEEDNENPNNAESIDDEREDGNAIDENNEVEQINSPDTGGEEEAHDDVAKENN</sequence>
<dbReference type="Pfam" id="PF00339">
    <property type="entry name" value="Arrestin_N"/>
    <property type="match status" value="1"/>
</dbReference>
<dbReference type="SMART" id="SM01017">
    <property type="entry name" value="Arrestin_C"/>
    <property type="match status" value="1"/>
</dbReference>
<dbReference type="eggNOG" id="KOG3780">
    <property type="taxonomic scope" value="Eukaryota"/>
</dbReference>
<reference evidence="5" key="1">
    <citation type="submission" date="2020-05" db="UniProtKB">
        <authorList>
            <consortium name="EnsemblMetazoa"/>
        </authorList>
    </citation>
    <scope>IDENTIFICATION</scope>
    <source>
        <strain evidence="5">Aabys</strain>
    </source>
</reference>
<dbReference type="STRING" id="7370.A0A1I8MXA5"/>
<evidence type="ECO:0000313" key="5">
    <source>
        <dbReference type="EnsemblMetazoa" id="MDOA009363-PA"/>
    </source>
</evidence>
<protein>
    <recommendedName>
        <fullName evidence="4">Arrestin C-terminal-like domain-containing protein</fullName>
    </recommendedName>
</protein>
<feature type="compositionally biased region" description="Acidic residues" evidence="3">
    <location>
        <begin position="484"/>
        <end position="500"/>
    </location>
</feature>
<dbReference type="InterPro" id="IPR011021">
    <property type="entry name" value="Arrestin-like_N"/>
</dbReference>
<dbReference type="VEuPathDB" id="VectorBase:MDOA009363"/>
<dbReference type="GO" id="GO:0015031">
    <property type="term" value="P:protein transport"/>
    <property type="evidence" value="ECO:0007669"/>
    <property type="project" value="TreeGrafter"/>
</dbReference>
<proteinExistence type="inferred from homology"/>
<dbReference type="InterPro" id="IPR014756">
    <property type="entry name" value="Ig_E-set"/>
</dbReference>
<gene>
    <name evidence="5" type="primary">101897030</name>
</gene>
<dbReference type="InterPro" id="IPR014752">
    <property type="entry name" value="Arrestin-like_C"/>
</dbReference>
<dbReference type="PANTHER" id="PTHR11188">
    <property type="entry name" value="ARRESTIN DOMAIN CONTAINING PROTEIN"/>
    <property type="match status" value="1"/>
</dbReference>
<comment type="similarity">
    <text evidence="1">Belongs to the arrestin family.</text>
</comment>
<evidence type="ECO:0000256" key="1">
    <source>
        <dbReference type="ARBA" id="ARBA00005298"/>
    </source>
</evidence>
<feature type="domain" description="Arrestin C-terminal-like" evidence="4">
    <location>
        <begin position="162"/>
        <end position="296"/>
    </location>
</feature>
<keyword evidence="2" id="KW-0716">Sensory transduction</keyword>
<dbReference type="VEuPathDB" id="VectorBase:MDOMA2_003166"/>
<dbReference type="InterPro" id="IPR011022">
    <property type="entry name" value="Arrestin_C-like"/>
</dbReference>
<feature type="region of interest" description="Disordered" evidence="3">
    <location>
        <begin position="468"/>
        <end position="524"/>
    </location>
</feature>
<dbReference type="SUPFAM" id="SSF81296">
    <property type="entry name" value="E set domains"/>
    <property type="match status" value="2"/>
</dbReference>
<dbReference type="Gene3D" id="2.60.40.640">
    <property type="match status" value="2"/>
</dbReference>
<accession>A0A1I8MXA5</accession>
<dbReference type="RefSeq" id="XP_005176220.2">
    <property type="nucleotide sequence ID" value="XM_005176163.3"/>
</dbReference>
<evidence type="ECO:0000259" key="4">
    <source>
        <dbReference type="SMART" id="SM01017"/>
    </source>
</evidence>
<dbReference type="AlphaFoldDB" id="A0A1I8MXA5"/>
<feature type="region of interest" description="Disordered" evidence="3">
    <location>
        <begin position="317"/>
        <end position="344"/>
    </location>
</feature>